<reference evidence="1 2" key="1">
    <citation type="submission" date="2021-09" db="EMBL/GenBank/DDBJ databases">
        <title>Genomic insights and catalytic innovation underlie evolution of tropane alkaloids biosynthesis.</title>
        <authorList>
            <person name="Wang Y.-J."/>
            <person name="Tian T."/>
            <person name="Huang J.-P."/>
            <person name="Huang S.-X."/>
        </authorList>
    </citation>
    <scope>NUCLEOTIDE SEQUENCE [LARGE SCALE GENOMIC DNA]</scope>
    <source>
        <strain evidence="1">KIB-2018</strain>
        <tissue evidence="1">Leaf</tissue>
    </source>
</reference>
<keyword evidence="2" id="KW-1185">Reference proteome</keyword>
<dbReference type="Proteomes" id="UP001159364">
    <property type="component" value="Linkage Group LG01"/>
</dbReference>
<comment type="caution">
    <text evidence="1">The sequence shown here is derived from an EMBL/GenBank/DDBJ whole genome shotgun (WGS) entry which is preliminary data.</text>
</comment>
<sequence length="99" mass="10931">MNVLFREKGHHSILLVQNSSAHKKIGTAMNAKPSLSLPVWNWSLIKVILLKVDILECEPSVGVAENATDSSDLCNFHLIHTIGRVKRASREIISDCGKV</sequence>
<name>A0AAV8U6L7_9ROSI</name>
<organism evidence="1 2">
    <name type="scientific">Erythroxylum novogranatense</name>
    <dbReference type="NCBI Taxonomy" id="1862640"/>
    <lineage>
        <taxon>Eukaryota</taxon>
        <taxon>Viridiplantae</taxon>
        <taxon>Streptophyta</taxon>
        <taxon>Embryophyta</taxon>
        <taxon>Tracheophyta</taxon>
        <taxon>Spermatophyta</taxon>
        <taxon>Magnoliopsida</taxon>
        <taxon>eudicotyledons</taxon>
        <taxon>Gunneridae</taxon>
        <taxon>Pentapetalae</taxon>
        <taxon>rosids</taxon>
        <taxon>fabids</taxon>
        <taxon>Malpighiales</taxon>
        <taxon>Erythroxylaceae</taxon>
        <taxon>Erythroxylum</taxon>
    </lineage>
</organism>
<evidence type="ECO:0000313" key="1">
    <source>
        <dbReference type="EMBL" id="KAJ8773978.1"/>
    </source>
</evidence>
<protein>
    <submittedName>
        <fullName evidence="1">Uncharacterized protein</fullName>
    </submittedName>
</protein>
<dbReference type="AlphaFoldDB" id="A0AAV8U6L7"/>
<gene>
    <name evidence="1" type="ORF">K2173_009409</name>
</gene>
<dbReference type="EMBL" id="JAIWQS010000001">
    <property type="protein sequence ID" value="KAJ8773978.1"/>
    <property type="molecule type" value="Genomic_DNA"/>
</dbReference>
<proteinExistence type="predicted"/>
<accession>A0AAV8U6L7</accession>
<evidence type="ECO:0000313" key="2">
    <source>
        <dbReference type="Proteomes" id="UP001159364"/>
    </source>
</evidence>